<dbReference type="Proteomes" id="UP000000709">
    <property type="component" value="Unassembled WGS sequence"/>
</dbReference>
<dbReference type="InterPro" id="IPR001509">
    <property type="entry name" value="Epimerase_deHydtase"/>
</dbReference>
<dbReference type="KEGG" id="spaa:SPAPADRAFT_59018"/>
<evidence type="ECO:0000256" key="2">
    <source>
        <dbReference type="ARBA" id="ARBA00023445"/>
    </source>
</evidence>
<dbReference type="GeneID" id="18872721"/>
<protein>
    <submittedName>
        <fullName evidence="4">Protein induced by osmotic stress</fullName>
    </submittedName>
</protein>
<evidence type="ECO:0000313" key="5">
    <source>
        <dbReference type="Proteomes" id="UP000000709"/>
    </source>
</evidence>
<dbReference type="OMA" id="AWYAMSK"/>
<dbReference type="STRING" id="619300.G3AF34"/>
<keyword evidence="1" id="KW-0560">Oxidoreductase</keyword>
<feature type="domain" description="NAD-dependent epimerase/dehydratase" evidence="3">
    <location>
        <begin position="4"/>
        <end position="254"/>
    </location>
</feature>
<dbReference type="EMBL" id="GL996499">
    <property type="protein sequence ID" value="EGW35811.1"/>
    <property type="molecule type" value="Genomic_DNA"/>
</dbReference>
<proteinExistence type="inferred from homology"/>
<evidence type="ECO:0000313" key="4">
    <source>
        <dbReference type="EMBL" id="EGW35811.1"/>
    </source>
</evidence>
<name>G3AF34_SPAPN</name>
<dbReference type="AlphaFoldDB" id="G3AF34"/>
<dbReference type="FunFam" id="3.40.50.720:FF:000191">
    <property type="entry name" value="Methylglyoxal reductase (NADPH-dependent)"/>
    <property type="match status" value="1"/>
</dbReference>
<dbReference type="Pfam" id="PF01370">
    <property type="entry name" value="Epimerase"/>
    <property type="match status" value="1"/>
</dbReference>
<dbReference type="Gene3D" id="3.40.50.720">
    <property type="entry name" value="NAD(P)-binding Rossmann-like Domain"/>
    <property type="match status" value="1"/>
</dbReference>
<evidence type="ECO:0000259" key="3">
    <source>
        <dbReference type="Pfam" id="PF01370"/>
    </source>
</evidence>
<evidence type="ECO:0000256" key="1">
    <source>
        <dbReference type="ARBA" id="ARBA00023002"/>
    </source>
</evidence>
<dbReference type="eggNOG" id="KOG1502">
    <property type="taxonomic scope" value="Eukaryota"/>
</dbReference>
<dbReference type="SUPFAM" id="SSF51735">
    <property type="entry name" value="NAD(P)-binding Rossmann-fold domains"/>
    <property type="match status" value="1"/>
</dbReference>
<dbReference type="OrthoDB" id="2735536at2759"/>
<dbReference type="RefSeq" id="XP_007373223.1">
    <property type="nucleotide sequence ID" value="XM_007373161.1"/>
</dbReference>
<gene>
    <name evidence="4" type="ORF">SPAPADRAFT_59018</name>
</gene>
<accession>G3AF34</accession>
<dbReference type="InterPro" id="IPR050425">
    <property type="entry name" value="NAD(P)_dehydrat-like"/>
</dbReference>
<dbReference type="CDD" id="cd05227">
    <property type="entry name" value="AR_SDR_e"/>
    <property type="match status" value="1"/>
</dbReference>
<dbReference type="InterPro" id="IPR036291">
    <property type="entry name" value="NAD(P)-bd_dom_sf"/>
</dbReference>
<dbReference type="InParanoid" id="G3AF34"/>
<dbReference type="GO" id="GO:0016616">
    <property type="term" value="F:oxidoreductase activity, acting on the CH-OH group of donors, NAD or NADP as acceptor"/>
    <property type="evidence" value="ECO:0007669"/>
    <property type="project" value="TreeGrafter"/>
</dbReference>
<comment type="similarity">
    <text evidence="2">Belongs to the NAD(P)-dependent epimerase/dehydratase family. Dihydroflavonol-4-reductase subfamily.</text>
</comment>
<sequence length="334" mass="36976">MSTVFVSGASGFIASHTVQQLLDQGYTVIGSVRSESKGEALVKALKGNKKFSYVIVSNIADAGAFDEVLKSHPEISAFLHIASPFRMNVTDPEKETLIPAIQGTKNVLESIQKYAPQITRVVITSSDCAARENDDRNPSITLDESVWSKATYESSKDHPVLAYLGSKPLAEKLAWDFVKTEKPKFELVTVLPSYTFGPQIDDSLISPTLNQSSQVLETMLYSNPDSKLQHHTGSFIDVRDAARAHLVALTSKEAPNHRLILSSSRFTSQSVYDILSKKYPQLNTYKGEPESDVAEIATFQKLDYSKTKQILGFEYIPLQKTVVDTVDQILRVRA</sequence>
<dbReference type="HOGENOM" id="CLU_007383_9_2_1"/>
<reference evidence="4 5" key="1">
    <citation type="journal article" date="2011" name="Proc. Natl. Acad. Sci. U.S.A.">
        <title>Comparative genomics of xylose-fermenting fungi for enhanced biofuel production.</title>
        <authorList>
            <person name="Wohlbach D.J."/>
            <person name="Kuo A."/>
            <person name="Sato T.K."/>
            <person name="Potts K.M."/>
            <person name="Salamov A.A."/>
            <person name="LaButti K.M."/>
            <person name="Sun H."/>
            <person name="Clum A."/>
            <person name="Pangilinan J.L."/>
            <person name="Lindquist E.A."/>
            <person name="Lucas S."/>
            <person name="Lapidus A."/>
            <person name="Jin M."/>
            <person name="Gunawan C."/>
            <person name="Balan V."/>
            <person name="Dale B.E."/>
            <person name="Jeffries T.W."/>
            <person name="Zinkel R."/>
            <person name="Barry K.W."/>
            <person name="Grigoriev I.V."/>
            <person name="Gasch A.P."/>
        </authorList>
    </citation>
    <scope>NUCLEOTIDE SEQUENCE [LARGE SCALE GENOMIC DNA]</scope>
    <source>
        <strain evidence="5">NRRL Y-27907 / 11-Y1</strain>
    </source>
</reference>
<dbReference type="PANTHER" id="PTHR10366">
    <property type="entry name" value="NAD DEPENDENT EPIMERASE/DEHYDRATASE"/>
    <property type="match status" value="1"/>
</dbReference>
<keyword evidence="5" id="KW-1185">Reference proteome</keyword>
<organism evidence="5">
    <name type="scientific">Spathaspora passalidarum (strain NRRL Y-27907 / 11-Y1)</name>
    <dbReference type="NCBI Taxonomy" id="619300"/>
    <lineage>
        <taxon>Eukaryota</taxon>
        <taxon>Fungi</taxon>
        <taxon>Dikarya</taxon>
        <taxon>Ascomycota</taxon>
        <taxon>Saccharomycotina</taxon>
        <taxon>Pichiomycetes</taxon>
        <taxon>Debaryomycetaceae</taxon>
        <taxon>Spathaspora</taxon>
    </lineage>
</organism>
<dbReference type="PANTHER" id="PTHR10366:SF564">
    <property type="entry name" value="STEROL-4-ALPHA-CARBOXYLATE 3-DEHYDROGENASE, DECARBOXYLATING"/>
    <property type="match status" value="1"/>
</dbReference>